<gene>
    <name evidence="2" type="ORF">TPAR_00260</name>
</gene>
<comment type="caution">
    <text evidence="2">The sequence shown here is derived from an EMBL/GenBank/DDBJ whole genome shotgun (WGS) entry which is preliminary data.</text>
</comment>
<evidence type="ECO:0000313" key="3">
    <source>
        <dbReference type="Proteomes" id="UP000237481"/>
    </source>
</evidence>
<dbReference type="CDD" id="cd04301">
    <property type="entry name" value="NAT_SF"/>
    <property type="match status" value="1"/>
</dbReference>
<reference evidence="2 3" key="1">
    <citation type="submission" date="2018-01" db="EMBL/GenBank/DDBJ databases">
        <title>Harnessing the power of phylogenomics to disentangle the directionality and signatures of interkingdom host jumping in the parasitic fungal genus Tolypocladium.</title>
        <authorList>
            <person name="Quandt C.A."/>
            <person name="Patterson W."/>
            <person name="Spatafora J.W."/>
        </authorList>
    </citation>
    <scope>NUCLEOTIDE SEQUENCE [LARGE SCALE GENOMIC DNA]</scope>
    <source>
        <strain evidence="2 3">NRBC 100945</strain>
    </source>
</reference>
<proteinExistence type="predicted"/>
<dbReference type="SUPFAM" id="SSF55729">
    <property type="entry name" value="Acyl-CoA N-acyltransferases (Nat)"/>
    <property type="match status" value="1"/>
</dbReference>
<organism evidence="2 3">
    <name type="scientific">Tolypocladium paradoxum</name>
    <dbReference type="NCBI Taxonomy" id="94208"/>
    <lineage>
        <taxon>Eukaryota</taxon>
        <taxon>Fungi</taxon>
        <taxon>Dikarya</taxon>
        <taxon>Ascomycota</taxon>
        <taxon>Pezizomycotina</taxon>
        <taxon>Sordariomycetes</taxon>
        <taxon>Hypocreomycetidae</taxon>
        <taxon>Hypocreales</taxon>
        <taxon>Ophiocordycipitaceae</taxon>
        <taxon>Tolypocladium</taxon>
    </lineage>
</organism>
<dbReference type="STRING" id="94208.A0A2S4LAS3"/>
<dbReference type="Proteomes" id="UP000237481">
    <property type="component" value="Unassembled WGS sequence"/>
</dbReference>
<evidence type="ECO:0000259" key="1">
    <source>
        <dbReference type="PROSITE" id="PS51186"/>
    </source>
</evidence>
<dbReference type="PANTHER" id="PTHR42791:SF2">
    <property type="entry name" value="N-ACETYLTRANSFERASE DOMAIN-CONTAINING PROTEIN"/>
    <property type="match status" value="1"/>
</dbReference>
<dbReference type="OrthoDB" id="2744543at2759"/>
<accession>A0A2S4LAS3</accession>
<keyword evidence="3" id="KW-1185">Reference proteome</keyword>
<dbReference type="PROSITE" id="PS51186">
    <property type="entry name" value="GNAT"/>
    <property type="match status" value="1"/>
</dbReference>
<protein>
    <recommendedName>
        <fullName evidence="1">N-acetyltransferase domain-containing protein</fullName>
    </recommendedName>
</protein>
<sequence length="223" mass="25668">MSFILSEVDVSDAESIARYVQVPAMQNGPLYRMMFPRSDTMREAQKDEVIRWYADILEDAFQDRRERFLKACSIDGTAIGFCGWAVIERTRECQVEAKNSQASERAKQERRKKDTWVPEAIDIDGWVTLSKDLRTERDRVLKDLDNISRLTFMAVDPNHQRQGIGSMMMQRICEETDRQGRCAYVLAAPEGVRLYTKFGFEIVGHVETAQGTITSMLRPSRQS</sequence>
<dbReference type="Pfam" id="PF13508">
    <property type="entry name" value="Acetyltransf_7"/>
    <property type="match status" value="1"/>
</dbReference>
<dbReference type="EMBL" id="PKSG01000032">
    <property type="protein sequence ID" value="POR39540.1"/>
    <property type="molecule type" value="Genomic_DNA"/>
</dbReference>
<dbReference type="GO" id="GO:0016747">
    <property type="term" value="F:acyltransferase activity, transferring groups other than amino-acyl groups"/>
    <property type="evidence" value="ECO:0007669"/>
    <property type="project" value="InterPro"/>
</dbReference>
<dbReference type="InterPro" id="IPR052523">
    <property type="entry name" value="Trichothecene_AcTrans"/>
</dbReference>
<feature type="domain" description="N-acetyltransferase" evidence="1">
    <location>
        <begin position="88"/>
        <end position="221"/>
    </location>
</feature>
<dbReference type="InterPro" id="IPR000182">
    <property type="entry name" value="GNAT_dom"/>
</dbReference>
<evidence type="ECO:0000313" key="2">
    <source>
        <dbReference type="EMBL" id="POR39540.1"/>
    </source>
</evidence>
<name>A0A2S4LAS3_9HYPO</name>
<dbReference type="InterPro" id="IPR016181">
    <property type="entry name" value="Acyl_CoA_acyltransferase"/>
</dbReference>
<dbReference type="Gene3D" id="3.40.630.30">
    <property type="match status" value="1"/>
</dbReference>
<dbReference type="PANTHER" id="PTHR42791">
    <property type="entry name" value="GNAT FAMILY ACETYLTRANSFERASE"/>
    <property type="match status" value="1"/>
</dbReference>
<dbReference type="AlphaFoldDB" id="A0A2S4LAS3"/>